<dbReference type="Proteomes" id="UP000682802">
    <property type="component" value="Chromosome 1"/>
</dbReference>
<keyword evidence="4" id="KW-0238">DNA-binding</keyword>
<dbReference type="SUPFAM" id="SSF52172">
    <property type="entry name" value="CheY-like"/>
    <property type="match status" value="1"/>
</dbReference>
<evidence type="ECO:0000313" key="5">
    <source>
        <dbReference type="Proteomes" id="UP000682802"/>
    </source>
</evidence>
<evidence type="ECO:0000313" key="4">
    <source>
        <dbReference type="EMBL" id="QWG08337.1"/>
    </source>
</evidence>
<dbReference type="SMART" id="SM00850">
    <property type="entry name" value="LytTR"/>
    <property type="match status" value="1"/>
</dbReference>
<dbReference type="PROSITE" id="PS50930">
    <property type="entry name" value="HTH_LYTTR"/>
    <property type="match status" value="1"/>
</dbReference>
<evidence type="ECO:0000259" key="3">
    <source>
        <dbReference type="PROSITE" id="PS50930"/>
    </source>
</evidence>
<dbReference type="Gene3D" id="3.40.50.2300">
    <property type="match status" value="1"/>
</dbReference>
<keyword evidence="5" id="KW-1185">Reference proteome</keyword>
<organism evidence="4 5">
    <name type="scientific">Flammeovirga kamogawensis</name>
    <dbReference type="NCBI Taxonomy" id="373891"/>
    <lineage>
        <taxon>Bacteria</taxon>
        <taxon>Pseudomonadati</taxon>
        <taxon>Bacteroidota</taxon>
        <taxon>Cytophagia</taxon>
        <taxon>Cytophagales</taxon>
        <taxon>Flammeovirgaceae</taxon>
        <taxon>Flammeovirga</taxon>
    </lineage>
</organism>
<dbReference type="Pfam" id="PF04397">
    <property type="entry name" value="LytTR"/>
    <property type="match status" value="1"/>
</dbReference>
<dbReference type="InterPro" id="IPR001789">
    <property type="entry name" value="Sig_transdc_resp-reg_receiver"/>
</dbReference>
<protein>
    <submittedName>
        <fullName evidence="4">LytTR family DNA-binding domain-containing protein</fullName>
    </submittedName>
</protein>
<dbReference type="InterPro" id="IPR007492">
    <property type="entry name" value="LytTR_DNA-bd_dom"/>
</dbReference>
<feature type="modified residue" description="4-aspartylphosphate" evidence="1">
    <location>
        <position position="58"/>
    </location>
</feature>
<dbReference type="EMBL" id="CP076128">
    <property type="protein sequence ID" value="QWG08337.1"/>
    <property type="molecule type" value="Genomic_DNA"/>
</dbReference>
<evidence type="ECO:0000259" key="2">
    <source>
        <dbReference type="PROSITE" id="PS50110"/>
    </source>
</evidence>
<evidence type="ECO:0000256" key="1">
    <source>
        <dbReference type="PROSITE-ProRule" id="PRU00169"/>
    </source>
</evidence>
<dbReference type="SMART" id="SM00448">
    <property type="entry name" value="REC"/>
    <property type="match status" value="1"/>
</dbReference>
<dbReference type="Pfam" id="PF00072">
    <property type="entry name" value="Response_reg"/>
    <property type="match status" value="1"/>
</dbReference>
<accession>A0ABX8GYR8</accession>
<sequence>MEDKKIKTIIVDDEHLARSLIADYVSKVPYLELLGTFKNAIEAMAFLQSHTIDLMFLDIQMPNLSGIEFVESMGSNKPMIVFTTAYSEYAIKGFELNAFDYLLKPVTFPRFLQTINKVGKQFELLTTSKGEVQHSLPVQNINTKNGSITIKADYKLYRIKFEDLLYMEGQKEYVAFHTSQKSILTLTSLKKLENDLPSEKFIRIHKSYIVNINAIETLEGNILGVNGVELPVGLSYRADLLKIFE</sequence>
<feature type="domain" description="HTH LytTR-type" evidence="3">
    <location>
        <begin position="148"/>
        <end position="245"/>
    </location>
</feature>
<dbReference type="InterPro" id="IPR011006">
    <property type="entry name" value="CheY-like_superfamily"/>
</dbReference>
<dbReference type="Gene3D" id="2.40.50.1020">
    <property type="entry name" value="LytTr DNA-binding domain"/>
    <property type="match status" value="1"/>
</dbReference>
<dbReference type="PROSITE" id="PS50110">
    <property type="entry name" value="RESPONSE_REGULATORY"/>
    <property type="match status" value="1"/>
</dbReference>
<reference evidence="4 5" key="1">
    <citation type="submission" date="2021-05" db="EMBL/GenBank/DDBJ databases">
        <title>Comparative genomic studies on the polysaccharide-degrading batcterial strains of the Flammeovirga genus.</title>
        <authorList>
            <person name="Zewei F."/>
            <person name="Zheng Z."/>
            <person name="Yu L."/>
            <person name="Ruyue G."/>
            <person name="Yanhong M."/>
            <person name="Yuanyuan C."/>
            <person name="Jingyan G."/>
            <person name="Wenjun H."/>
        </authorList>
    </citation>
    <scope>NUCLEOTIDE SEQUENCE [LARGE SCALE GENOMIC DNA]</scope>
    <source>
        <strain evidence="4 5">YS10</strain>
    </source>
</reference>
<gene>
    <name evidence="4" type="ORF">KM029_05220</name>
</gene>
<dbReference type="PANTHER" id="PTHR37299:SF1">
    <property type="entry name" value="STAGE 0 SPORULATION PROTEIN A HOMOLOG"/>
    <property type="match status" value="1"/>
</dbReference>
<dbReference type="RefSeq" id="WP_144072258.1">
    <property type="nucleotide sequence ID" value="NZ_CP076128.1"/>
</dbReference>
<feature type="domain" description="Response regulatory" evidence="2">
    <location>
        <begin position="7"/>
        <end position="119"/>
    </location>
</feature>
<name>A0ABX8GYR8_9BACT</name>
<proteinExistence type="predicted"/>
<dbReference type="InterPro" id="IPR046947">
    <property type="entry name" value="LytR-like"/>
</dbReference>
<keyword evidence="1" id="KW-0597">Phosphoprotein</keyword>
<dbReference type="GO" id="GO:0003677">
    <property type="term" value="F:DNA binding"/>
    <property type="evidence" value="ECO:0007669"/>
    <property type="project" value="UniProtKB-KW"/>
</dbReference>
<dbReference type="PANTHER" id="PTHR37299">
    <property type="entry name" value="TRANSCRIPTIONAL REGULATOR-RELATED"/>
    <property type="match status" value="1"/>
</dbReference>